<proteinExistence type="predicted"/>
<dbReference type="Pfam" id="PF22381">
    <property type="entry name" value="Staph_reg_Sar_Rot"/>
    <property type="match status" value="1"/>
</dbReference>
<dbReference type="FunFam" id="1.10.10.10:FF:000163">
    <property type="entry name" value="MarR family transcriptional regulator"/>
    <property type="match status" value="1"/>
</dbReference>
<dbReference type="SMART" id="SM00347">
    <property type="entry name" value="HTH_MARR"/>
    <property type="match status" value="1"/>
</dbReference>
<evidence type="ECO:0000256" key="2">
    <source>
        <dbReference type="ARBA" id="ARBA00022490"/>
    </source>
</evidence>
<dbReference type="GO" id="GO:0006950">
    <property type="term" value="P:response to stress"/>
    <property type="evidence" value="ECO:0007669"/>
    <property type="project" value="TreeGrafter"/>
</dbReference>
<sequence>MYEQLKLNNQLCFPLYALSKEITRRYTPFLDALDLTYPQYLVMMVLWEHGEQSVSEIGAKLYLDSGTLTPLLKRLQAKGLIERRRSSTDERSVKIRLTETGQGLEHQAAAVPQQLAGCLKLDIAQAEALRAATQKILAENT</sequence>
<dbReference type="Gene3D" id="1.10.10.10">
    <property type="entry name" value="Winged helix-like DNA-binding domain superfamily/Winged helix DNA-binding domain"/>
    <property type="match status" value="1"/>
</dbReference>
<evidence type="ECO:0000256" key="3">
    <source>
        <dbReference type="ARBA" id="ARBA00023015"/>
    </source>
</evidence>
<dbReference type="InterPro" id="IPR000835">
    <property type="entry name" value="HTH_MarR-typ"/>
</dbReference>
<accession>A0A220RZA7</accession>
<protein>
    <submittedName>
        <fullName evidence="7">MarR family transcriptional regulator</fullName>
    </submittedName>
</protein>
<dbReference type="SUPFAM" id="SSF46785">
    <property type="entry name" value="Winged helix' DNA-binding domain"/>
    <property type="match status" value="1"/>
</dbReference>
<dbReference type="InterPro" id="IPR036390">
    <property type="entry name" value="WH_DNA-bd_sf"/>
</dbReference>
<dbReference type="PANTHER" id="PTHR33164:SF5">
    <property type="entry name" value="ORGANIC HYDROPEROXIDE RESISTANCE TRANSCRIPTIONAL REGULATOR"/>
    <property type="match status" value="1"/>
</dbReference>
<keyword evidence="4" id="KW-0238">DNA-binding</keyword>
<feature type="domain" description="HTH marR-type" evidence="6">
    <location>
        <begin position="8"/>
        <end position="141"/>
    </location>
</feature>
<keyword evidence="2" id="KW-0963">Cytoplasm</keyword>
<dbReference type="InterPro" id="IPR036388">
    <property type="entry name" value="WH-like_DNA-bd_sf"/>
</dbReference>
<dbReference type="GO" id="GO:0003677">
    <property type="term" value="F:DNA binding"/>
    <property type="evidence" value="ECO:0007669"/>
    <property type="project" value="UniProtKB-KW"/>
</dbReference>
<evidence type="ECO:0000256" key="4">
    <source>
        <dbReference type="ARBA" id="ARBA00023125"/>
    </source>
</evidence>
<dbReference type="PANTHER" id="PTHR33164">
    <property type="entry name" value="TRANSCRIPTIONAL REGULATOR, MARR FAMILY"/>
    <property type="match status" value="1"/>
</dbReference>
<dbReference type="GO" id="GO:0003700">
    <property type="term" value="F:DNA-binding transcription factor activity"/>
    <property type="evidence" value="ECO:0007669"/>
    <property type="project" value="InterPro"/>
</dbReference>
<dbReference type="EMBL" id="CP022278">
    <property type="protein sequence ID" value="ASK26560.1"/>
    <property type="molecule type" value="Genomic_DNA"/>
</dbReference>
<organism evidence="7 8">
    <name type="scientific">Neisseria chenwenguii</name>
    <dbReference type="NCBI Taxonomy" id="1853278"/>
    <lineage>
        <taxon>Bacteria</taxon>
        <taxon>Pseudomonadati</taxon>
        <taxon>Pseudomonadota</taxon>
        <taxon>Betaproteobacteria</taxon>
        <taxon>Neisseriales</taxon>
        <taxon>Neisseriaceae</taxon>
        <taxon>Neisseria</taxon>
    </lineage>
</organism>
<keyword evidence="5" id="KW-0804">Transcription</keyword>
<evidence type="ECO:0000313" key="8">
    <source>
        <dbReference type="Proteomes" id="UP000198238"/>
    </source>
</evidence>
<dbReference type="InterPro" id="IPR039422">
    <property type="entry name" value="MarR/SlyA-like"/>
</dbReference>
<dbReference type="GO" id="GO:0005737">
    <property type="term" value="C:cytoplasm"/>
    <property type="evidence" value="ECO:0007669"/>
    <property type="project" value="UniProtKB-SubCell"/>
</dbReference>
<evidence type="ECO:0000313" key="7">
    <source>
        <dbReference type="EMBL" id="ASK26560.1"/>
    </source>
</evidence>
<comment type="subcellular location">
    <subcellularLocation>
        <location evidence="1">Cytoplasm</location>
    </subcellularLocation>
</comment>
<reference evidence="7 8" key="1">
    <citation type="submission" date="2017-06" db="EMBL/GenBank/DDBJ databases">
        <title>Neisseria chenwenguii sp. nov., isolated from the intestinal contents of Tibetan Plateau Pika in Yushu, Qinghai Province, China.</title>
        <authorList>
            <person name="Zhang G."/>
        </authorList>
    </citation>
    <scope>NUCLEOTIDE SEQUENCE [LARGE SCALE GENOMIC DNA]</scope>
    <source>
        <strain evidence="7 8">10023</strain>
    </source>
</reference>
<name>A0A220RZA7_9NEIS</name>
<keyword evidence="3" id="KW-0805">Transcription regulation</keyword>
<dbReference type="PRINTS" id="PR00598">
    <property type="entry name" value="HTHMARR"/>
</dbReference>
<evidence type="ECO:0000256" key="5">
    <source>
        <dbReference type="ARBA" id="ARBA00023163"/>
    </source>
</evidence>
<dbReference type="InterPro" id="IPR055166">
    <property type="entry name" value="Transc_reg_Sar_Rot_HTH"/>
</dbReference>
<dbReference type="RefSeq" id="WP_089035283.1">
    <property type="nucleotide sequence ID" value="NZ_CP022278.1"/>
</dbReference>
<gene>
    <name evidence="7" type="ORF">BG910_01260</name>
</gene>
<dbReference type="KEGG" id="nei:BG910_01260"/>
<dbReference type="Proteomes" id="UP000198238">
    <property type="component" value="Chromosome"/>
</dbReference>
<evidence type="ECO:0000259" key="6">
    <source>
        <dbReference type="PROSITE" id="PS50995"/>
    </source>
</evidence>
<keyword evidence="8" id="KW-1185">Reference proteome</keyword>
<dbReference type="PROSITE" id="PS50995">
    <property type="entry name" value="HTH_MARR_2"/>
    <property type="match status" value="1"/>
</dbReference>
<dbReference type="AlphaFoldDB" id="A0A220RZA7"/>
<evidence type="ECO:0000256" key="1">
    <source>
        <dbReference type="ARBA" id="ARBA00004496"/>
    </source>
</evidence>